<feature type="transmembrane region" description="Helical" evidence="2">
    <location>
        <begin position="20"/>
        <end position="45"/>
    </location>
</feature>
<protein>
    <submittedName>
        <fullName evidence="3">Uncharacterized protein</fullName>
    </submittedName>
</protein>
<feature type="region of interest" description="Disordered" evidence="1">
    <location>
        <begin position="53"/>
        <end position="81"/>
    </location>
</feature>
<dbReference type="AlphaFoldDB" id="A0A1X7T402"/>
<proteinExistence type="predicted"/>
<keyword evidence="2" id="KW-0812">Transmembrane</keyword>
<evidence type="ECO:0000256" key="1">
    <source>
        <dbReference type="SAM" id="MobiDB-lite"/>
    </source>
</evidence>
<organism evidence="3">
    <name type="scientific">Amphimedon queenslandica</name>
    <name type="common">Sponge</name>
    <dbReference type="NCBI Taxonomy" id="400682"/>
    <lineage>
        <taxon>Eukaryota</taxon>
        <taxon>Metazoa</taxon>
        <taxon>Porifera</taxon>
        <taxon>Demospongiae</taxon>
        <taxon>Heteroscleromorpha</taxon>
        <taxon>Haplosclerida</taxon>
        <taxon>Niphatidae</taxon>
        <taxon>Amphimedon</taxon>
    </lineage>
</organism>
<dbReference type="InParanoid" id="A0A1X7T402"/>
<evidence type="ECO:0000256" key="2">
    <source>
        <dbReference type="SAM" id="Phobius"/>
    </source>
</evidence>
<keyword evidence="2" id="KW-1133">Transmembrane helix</keyword>
<dbReference type="EnsemblMetazoa" id="Aqu2.1.08968_001">
    <property type="protein sequence ID" value="Aqu2.1.08968_001"/>
    <property type="gene ID" value="Aqu2.1.08968"/>
</dbReference>
<keyword evidence="2" id="KW-0472">Membrane</keyword>
<sequence length="81" mass="8569">MMISSTSTASSPNAVPIISGAIGTVFVIMIIIIVIIPIRSILVYAKRHRIKNKESPTANGNGNETKGVTGSSCRNNNIEVT</sequence>
<reference evidence="3" key="1">
    <citation type="submission" date="2017-05" db="UniProtKB">
        <authorList>
            <consortium name="EnsemblMetazoa"/>
        </authorList>
    </citation>
    <scope>IDENTIFICATION</scope>
</reference>
<feature type="compositionally biased region" description="Polar residues" evidence="1">
    <location>
        <begin position="55"/>
        <end position="81"/>
    </location>
</feature>
<evidence type="ECO:0000313" key="3">
    <source>
        <dbReference type="EnsemblMetazoa" id="Aqu2.1.08968_001"/>
    </source>
</evidence>
<accession>A0A1X7T402</accession>
<name>A0A1X7T402_AMPQE</name>